<sequence>MRSDTPPRYAMVALRRSCVCVCAGVFMSSF</sequence>
<organism evidence="1 2">
    <name type="scientific">Trichinella patagoniensis</name>
    <dbReference type="NCBI Taxonomy" id="990121"/>
    <lineage>
        <taxon>Eukaryota</taxon>
        <taxon>Metazoa</taxon>
        <taxon>Ecdysozoa</taxon>
        <taxon>Nematoda</taxon>
        <taxon>Enoplea</taxon>
        <taxon>Dorylaimia</taxon>
        <taxon>Trichinellida</taxon>
        <taxon>Trichinellidae</taxon>
        <taxon>Trichinella</taxon>
    </lineage>
</organism>
<evidence type="ECO:0000313" key="2">
    <source>
        <dbReference type="Proteomes" id="UP000054783"/>
    </source>
</evidence>
<proteinExistence type="predicted"/>
<gene>
    <name evidence="1" type="ORF">T12_6948</name>
</gene>
<accession>A0A0V0UKV3</accession>
<name>A0A0V0UKV3_9BILA</name>
<reference evidence="1 2" key="1">
    <citation type="submission" date="2015-01" db="EMBL/GenBank/DDBJ databases">
        <title>Evolution of Trichinella species and genotypes.</title>
        <authorList>
            <person name="Korhonen P.K."/>
            <person name="Edoardo P."/>
            <person name="Giuseppe L.R."/>
            <person name="Gasser R.B."/>
        </authorList>
    </citation>
    <scope>NUCLEOTIDE SEQUENCE [LARGE SCALE GENOMIC DNA]</scope>
    <source>
        <strain evidence="1">ISS2496</strain>
    </source>
</reference>
<dbReference type="EMBL" id="JYDQ01006459">
    <property type="protein sequence ID" value="KRX52070.1"/>
    <property type="molecule type" value="Genomic_DNA"/>
</dbReference>
<dbReference type="AlphaFoldDB" id="A0A0V0UKV3"/>
<dbReference type="Proteomes" id="UP000054783">
    <property type="component" value="Unassembled WGS sequence"/>
</dbReference>
<comment type="caution">
    <text evidence="1">The sequence shown here is derived from an EMBL/GenBank/DDBJ whole genome shotgun (WGS) entry which is preliminary data.</text>
</comment>
<protein>
    <submittedName>
        <fullName evidence="1">Uncharacterized protein</fullName>
    </submittedName>
</protein>
<evidence type="ECO:0000313" key="1">
    <source>
        <dbReference type="EMBL" id="KRX52070.1"/>
    </source>
</evidence>
<keyword evidence="2" id="KW-1185">Reference proteome</keyword>